<dbReference type="InterPro" id="IPR014729">
    <property type="entry name" value="Rossmann-like_a/b/a_fold"/>
</dbReference>
<dbReference type="Pfam" id="PF01467">
    <property type="entry name" value="CTP_transf_like"/>
    <property type="match status" value="1"/>
</dbReference>
<proteinExistence type="predicted"/>
<dbReference type="AlphaFoldDB" id="A4A557"/>
<organism evidence="4 5">
    <name type="scientific">Congregibacter litoralis KT71</name>
    <dbReference type="NCBI Taxonomy" id="314285"/>
    <lineage>
        <taxon>Bacteria</taxon>
        <taxon>Pseudomonadati</taxon>
        <taxon>Pseudomonadota</taxon>
        <taxon>Gammaproteobacteria</taxon>
        <taxon>Cellvibrionales</taxon>
        <taxon>Halieaceae</taxon>
        <taxon>Congregibacter</taxon>
    </lineage>
</organism>
<dbReference type="OrthoDB" id="9802794at2"/>
<dbReference type="Proteomes" id="UP000019205">
    <property type="component" value="Chromosome"/>
</dbReference>
<feature type="domain" description="Cytidyltransferase-like" evidence="3">
    <location>
        <begin position="5"/>
        <end position="125"/>
    </location>
</feature>
<dbReference type="InterPro" id="IPR050385">
    <property type="entry name" value="Archaeal_FAD_synthase"/>
</dbReference>
<keyword evidence="5" id="KW-1185">Reference proteome</keyword>
<reference evidence="4 5" key="1">
    <citation type="journal article" date="2007" name="Proc. Natl. Acad. Sci. U.S.A.">
        <title>Characterization of a marine gammaproteobacterium capable of aerobic anoxygenic photosynthesis.</title>
        <authorList>
            <person name="Fuchs B.M."/>
            <person name="Spring S."/>
            <person name="Teeling H."/>
            <person name="Quast C."/>
            <person name="Wulf J."/>
            <person name="Schattenhofer M."/>
            <person name="Yan S."/>
            <person name="Ferriera S."/>
            <person name="Johnson J."/>
            <person name="Glockner F.O."/>
            <person name="Amann R."/>
        </authorList>
    </citation>
    <scope>NUCLEOTIDE SEQUENCE [LARGE SCALE GENOMIC DNA]</scope>
    <source>
        <strain evidence="4">KT71</strain>
    </source>
</reference>
<accession>A4A557</accession>
<keyword evidence="1 4" id="KW-0808">Transferase</keyword>
<evidence type="ECO:0000313" key="4">
    <source>
        <dbReference type="EMBL" id="EAQ98928.1"/>
    </source>
</evidence>
<dbReference type="eggNOG" id="COG0615">
    <property type="taxonomic scope" value="Bacteria"/>
</dbReference>
<dbReference type="PANTHER" id="PTHR43793">
    <property type="entry name" value="FAD SYNTHASE"/>
    <property type="match status" value="1"/>
</dbReference>
<dbReference type="STRING" id="314285.KT71_09882"/>
<dbReference type="InterPro" id="IPR004821">
    <property type="entry name" value="Cyt_trans-like"/>
</dbReference>
<evidence type="ECO:0000256" key="1">
    <source>
        <dbReference type="ARBA" id="ARBA00022679"/>
    </source>
</evidence>
<protein>
    <submittedName>
        <fullName evidence="4">Glycerol-3-phosphate cytidylyltransferase</fullName>
        <ecNumber evidence="4">2.7.7.39</ecNumber>
    </submittedName>
</protein>
<dbReference type="SUPFAM" id="SSF52374">
    <property type="entry name" value="Nucleotidylyl transferase"/>
    <property type="match status" value="1"/>
</dbReference>
<keyword evidence="2 4" id="KW-0548">Nucleotidyltransferase</keyword>
<dbReference type="EC" id="2.7.7.39" evidence="4"/>
<dbReference type="EMBL" id="AAOA02000003">
    <property type="protein sequence ID" value="EAQ98928.1"/>
    <property type="molecule type" value="Genomic_DNA"/>
</dbReference>
<evidence type="ECO:0000259" key="3">
    <source>
        <dbReference type="Pfam" id="PF01467"/>
    </source>
</evidence>
<comment type="caution">
    <text evidence="4">The sequence shown here is derived from an EMBL/GenBank/DDBJ whole genome shotgun (WGS) entry which is preliminary data.</text>
</comment>
<dbReference type="RefSeq" id="WP_008294404.1">
    <property type="nucleotide sequence ID" value="NZ_CM002299.1"/>
</dbReference>
<dbReference type="GO" id="GO:0047348">
    <property type="term" value="F:glycerol-3-phosphate cytidylyltransferase activity"/>
    <property type="evidence" value="ECO:0007669"/>
    <property type="project" value="UniProtKB-EC"/>
</dbReference>
<dbReference type="Gene3D" id="3.40.50.620">
    <property type="entry name" value="HUPs"/>
    <property type="match status" value="1"/>
</dbReference>
<evidence type="ECO:0000313" key="5">
    <source>
        <dbReference type="Proteomes" id="UP000019205"/>
    </source>
</evidence>
<dbReference type="PANTHER" id="PTHR43793:SF1">
    <property type="entry name" value="FAD SYNTHASE"/>
    <property type="match status" value="1"/>
</dbReference>
<name>A4A557_9GAMM</name>
<reference evidence="4 5" key="2">
    <citation type="journal article" date="2009" name="PLoS ONE">
        <title>The photosynthetic apparatus and its regulation in the aerobic gammaproteobacterium Congregibacter litoralis gen. nov., sp. nov.</title>
        <authorList>
            <person name="Spring S."/>
            <person name="Lunsdorf H."/>
            <person name="Fuchs B.M."/>
            <person name="Tindall B.J."/>
        </authorList>
    </citation>
    <scope>NUCLEOTIDE SEQUENCE [LARGE SCALE GENOMIC DNA]</scope>
    <source>
        <strain evidence="4">KT71</strain>
    </source>
</reference>
<dbReference type="NCBIfam" id="TIGR00125">
    <property type="entry name" value="cyt_tran_rel"/>
    <property type="match status" value="1"/>
</dbReference>
<sequence length="133" mass="15249">MITVLTCGTFDLFHVGHLRLLKRALALGDRLVVGVSSDRLNFEKKNKHAVYSLNDRIEIIRSIRCVTDVFVEDRMEDKRAYIKEHKADIFVIGDDWAGKFDHLTDLCDVHYLTRTPSVSTTEIVEVIRSTEGK</sequence>
<dbReference type="HOGENOM" id="CLU_034585_2_2_6"/>
<evidence type="ECO:0000256" key="2">
    <source>
        <dbReference type="ARBA" id="ARBA00022695"/>
    </source>
</evidence>
<gene>
    <name evidence="4" type="ORF">KT71_09882</name>
</gene>